<proteinExistence type="predicted"/>
<sequence length="177" mass="20905">MNMIREISLQELLRARELRAARQKELINKYQACLISFMVNTPGKFKLTVLSKKIHDEGSKVLRETFEKEYIFPIYQEVHKKATGIESFILVNMDEIKLKKILVEIEDNHLLGRLFDFDVINKEYQNISRQTIKKRGRRCLLCKDQAAVCVRSQKHSYEELLEKINTISKEYFNMMSG</sequence>
<reference evidence="5" key="1">
    <citation type="submission" date="2019-12" db="EMBL/GenBank/DDBJ databases">
        <authorList>
            <person name="zhang j."/>
            <person name="sun C.M."/>
        </authorList>
    </citation>
    <scope>NUCLEOTIDE SEQUENCE</scope>
    <source>
        <strain evidence="5">NS-1</strain>
    </source>
</reference>
<evidence type="ECO:0000313" key="6">
    <source>
        <dbReference type="Proteomes" id="UP000665020"/>
    </source>
</evidence>
<protein>
    <recommendedName>
        <fullName evidence="1">citrate lyase holo-[acyl-carrier protein] synthase</fullName>
        <ecNumber evidence="1">2.7.7.61</ecNumber>
    </recommendedName>
</protein>
<dbReference type="EMBL" id="CP046640">
    <property type="protein sequence ID" value="QTL97771.1"/>
    <property type="molecule type" value="Genomic_DNA"/>
</dbReference>
<name>A0A8A7K8I4_9FIRM</name>
<keyword evidence="5" id="KW-0456">Lyase</keyword>
<dbReference type="RefSeq" id="WP_230869385.1">
    <property type="nucleotide sequence ID" value="NZ_CP046640.1"/>
</dbReference>
<dbReference type="NCBIfam" id="TIGR03124">
    <property type="entry name" value="citrate_citX"/>
    <property type="match status" value="1"/>
</dbReference>
<organism evidence="5 6">
    <name type="scientific">Iocasia fonsfrigidae</name>
    <dbReference type="NCBI Taxonomy" id="2682810"/>
    <lineage>
        <taxon>Bacteria</taxon>
        <taxon>Bacillati</taxon>
        <taxon>Bacillota</taxon>
        <taxon>Clostridia</taxon>
        <taxon>Halanaerobiales</taxon>
        <taxon>Halanaerobiaceae</taxon>
        <taxon>Iocasia</taxon>
    </lineage>
</organism>
<accession>A0A8A7K8I4</accession>
<dbReference type="InterPro" id="IPR005551">
    <property type="entry name" value="CitX"/>
</dbReference>
<evidence type="ECO:0000256" key="3">
    <source>
        <dbReference type="ARBA" id="ARBA00022695"/>
    </source>
</evidence>
<evidence type="ECO:0000256" key="1">
    <source>
        <dbReference type="ARBA" id="ARBA00012524"/>
    </source>
</evidence>
<dbReference type="EC" id="2.7.7.61" evidence="1"/>
<dbReference type="Pfam" id="PF03802">
    <property type="entry name" value="CitX"/>
    <property type="match status" value="1"/>
</dbReference>
<dbReference type="Proteomes" id="UP000665020">
    <property type="component" value="Chromosome"/>
</dbReference>
<dbReference type="AlphaFoldDB" id="A0A8A7K8I4"/>
<keyword evidence="6" id="KW-1185">Reference proteome</keyword>
<dbReference type="GO" id="GO:0016829">
    <property type="term" value="F:lyase activity"/>
    <property type="evidence" value="ECO:0007669"/>
    <property type="project" value="UniProtKB-KW"/>
</dbReference>
<dbReference type="KEGG" id="ifn:GM661_07105"/>
<evidence type="ECO:0000256" key="4">
    <source>
        <dbReference type="ARBA" id="ARBA00048574"/>
    </source>
</evidence>
<evidence type="ECO:0000313" key="5">
    <source>
        <dbReference type="EMBL" id="QTL97771.1"/>
    </source>
</evidence>
<dbReference type="GO" id="GO:0051191">
    <property type="term" value="P:prosthetic group biosynthetic process"/>
    <property type="evidence" value="ECO:0007669"/>
    <property type="project" value="InterPro"/>
</dbReference>
<comment type="catalytic activity">
    <reaction evidence="4">
        <text>apo-[citrate lyase ACP] + 2'-(5''-triphospho-alpha-D-ribosyl)-3'-dephospho-CoA = holo-[citrate lyase ACP] + diphosphate</text>
        <dbReference type="Rhea" id="RHEA:16333"/>
        <dbReference type="Rhea" id="RHEA-COMP:10157"/>
        <dbReference type="Rhea" id="RHEA-COMP:10158"/>
        <dbReference type="ChEBI" id="CHEBI:29999"/>
        <dbReference type="ChEBI" id="CHEBI:33019"/>
        <dbReference type="ChEBI" id="CHEBI:61378"/>
        <dbReference type="ChEBI" id="CHEBI:82683"/>
        <dbReference type="EC" id="2.7.7.61"/>
    </reaction>
</comment>
<evidence type="ECO:0000256" key="2">
    <source>
        <dbReference type="ARBA" id="ARBA00022679"/>
    </source>
</evidence>
<keyword evidence="2 5" id="KW-0808">Transferase</keyword>
<gene>
    <name evidence="5" type="primary">citX</name>
    <name evidence="5" type="ORF">GM661_07105</name>
</gene>
<dbReference type="GO" id="GO:0050519">
    <property type="term" value="F:holo-citrate lyase synthase activity"/>
    <property type="evidence" value="ECO:0007669"/>
    <property type="project" value="UniProtKB-EC"/>
</dbReference>
<keyword evidence="3 5" id="KW-0548">Nucleotidyltransferase</keyword>